<evidence type="ECO:0000256" key="7">
    <source>
        <dbReference type="ARBA" id="ARBA00023268"/>
    </source>
</evidence>
<evidence type="ECO:0000259" key="9">
    <source>
        <dbReference type="PROSITE" id="PS51855"/>
    </source>
</evidence>
<dbReference type="PANTHER" id="PTHR11692">
    <property type="entry name" value="BIFUNCTIONAL PURINE BIOSYNTHESIS PROTEIN PURH"/>
    <property type="match status" value="1"/>
</dbReference>
<dbReference type="InterPro" id="IPR002695">
    <property type="entry name" value="PurH-like"/>
</dbReference>
<gene>
    <name evidence="8 10" type="primary">purH</name>
    <name evidence="10" type="ORF">AMOR_07140</name>
</gene>
<keyword evidence="4 8" id="KW-0808">Transferase</keyword>
<dbReference type="Pfam" id="PF02142">
    <property type="entry name" value="MGS"/>
    <property type="match status" value="1"/>
</dbReference>
<dbReference type="SMART" id="SM00798">
    <property type="entry name" value="AICARFT_IMPCHas"/>
    <property type="match status" value="1"/>
</dbReference>
<keyword evidence="5 8" id="KW-0658">Purine biosynthesis</keyword>
<dbReference type="InterPro" id="IPR036914">
    <property type="entry name" value="MGS-like_dom_sf"/>
</dbReference>
<evidence type="ECO:0000256" key="5">
    <source>
        <dbReference type="ARBA" id="ARBA00022755"/>
    </source>
</evidence>
<comment type="pathway">
    <text evidence="2 8">Purine metabolism; IMP biosynthesis via de novo pathway; 5-formamido-1-(5-phospho-D-ribosyl)imidazole-4-carboxamide from 5-amino-1-(5-phospho-D-ribosyl)imidazole-4-carboxamide (10-formyl THF route): step 1/1.</text>
</comment>
<evidence type="ECO:0000256" key="4">
    <source>
        <dbReference type="ARBA" id="ARBA00022679"/>
    </source>
</evidence>
<dbReference type="NCBIfam" id="NF002049">
    <property type="entry name" value="PRK00881.1"/>
    <property type="match status" value="1"/>
</dbReference>
<dbReference type="InterPro" id="IPR011607">
    <property type="entry name" value="MGS-like_dom"/>
</dbReference>
<dbReference type="SUPFAM" id="SSF53927">
    <property type="entry name" value="Cytidine deaminase-like"/>
    <property type="match status" value="1"/>
</dbReference>
<reference evidence="11" key="1">
    <citation type="journal article" date="2022" name="Int. J. Syst. Evol. Microbiol.">
        <title>Anaeromyxobacter oryzae sp. nov., Anaeromyxobacter diazotrophicus sp. nov. and Anaeromyxobacter paludicola sp. nov., isolated from paddy soils.</title>
        <authorList>
            <person name="Itoh H."/>
            <person name="Xu Z."/>
            <person name="Mise K."/>
            <person name="Masuda Y."/>
            <person name="Ushijima N."/>
            <person name="Hayakawa C."/>
            <person name="Shiratori Y."/>
            <person name="Senoo K."/>
        </authorList>
    </citation>
    <scope>NUCLEOTIDE SEQUENCE [LARGE SCALE GENOMIC DNA]</scope>
    <source>
        <strain evidence="11">Red232</strain>
    </source>
</reference>
<keyword evidence="7 8" id="KW-0511">Multifunctional enzyme</keyword>
<accession>A0ABM7WQH3</accession>
<protein>
    <recommendedName>
        <fullName evidence="8">Bifunctional purine biosynthesis protein PurH</fullName>
    </recommendedName>
    <domain>
        <recommendedName>
            <fullName evidence="8">Phosphoribosylaminoimidazolecarboxamide formyltransferase</fullName>
            <ecNumber evidence="8">2.1.2.3</ecNumber>
        </recommendedName>
        <alternativeName>
            <fullName evidence="8">AICAR transformylase</fullName>
        </alternativeName>
    </domain>
    <domain>
        <recommendedName>
            <fullName evidence="8">IMP cyclohydrolase</fullName>
            <ecNumber evidence="8">3.5.4.10</ecNumber>
        </recommendedName>
        <alternativeName>
            <fullName evidence="8">ATIC</fullName>
        </alternativeName>
        <alternativeName>
            <fullName evidence="8">IMP synthase</fullName>
        </alternativeName>
        <alternativeName>
            <fullName evidence="8">Inosinicase</fullName>
        </alternativeName>
    </domain>
</protein>
<dbReference type="InterPro" id="IPR016193">
    <property type="entry name" value="Cytidine_deaminase-like"/>
</dbReference>
<evidence type="ECO:0000313" key="11">
    <source>
        <dbReference type="Proteomes" id="UP001162891"/>
    </source>
</evidence>
<dbReference type="EC" id="3.5.4.10" evidence="8"/>
<dbReference type="EMBL" id="AP025591">
    <property type="protein sequence ID" value="BDG01718.1"/>
    <property type="molecule type" value="Genomic_DNA"/>
</dbReference>
<organism evidence="10 11">
    <name type="scientific">Anaeromyxobacter oryzae</name>
    <dbReference type="NCBI Taxonomy" id="2918170"/>
    <lineage>
        <taxon>Bacteria</taxon>
        <taxon>Pseudomonadati</taxon>
        <taxon>Myxococcota</taxon>
        <taxon>Myxococcia</taxon>
        <taxon>Myxococcales</taxon>
        <taxon>Cystobacterineae</taxon>
        <taxon>Anaeromyxobacteraceae</taxon>
        <taxon>Anaeromyxobacter</taxon>
    </lineage>
</organism>
<evidence type="ECO:0000313" key="10">
    <source>
        <dbReference type="EMBL" id="BDG01718.1"/>
    </source>
</evidence>
<comment type="domain">
    <text evidence="8">The IMP cyclohydrolase activity resides in the N-terminal region.</text>
</comment>
<dbReference type="SUPFAM" id="SSF52335">
    <property type="entry name" value="Methylglyoxal synthase-like"/>
    <property type="match status" value="1"/>
</dbReference>
<evidence type="ECO:0000256" key="2">
    <source>
        <dbReference type="ARBA" id="ARBA00004954"/>
    </source>
</evidence>
<sequence>MVRRALVSVSDKTGLVPFARRLAALGVELLSTGGTQKALADAGVKVVSVGDYTQAPEILGGRVKTLHPRVHGGILYRRGLASDEADVKARDIPPIDLVVVNLYPFREAVAAGKPFAECVEEIDIGGPTMVRSAAKNSAHVGVIVDPADYEKVAAELEQTKALSEATRFYLMKKAFAHTASYDAAISEYLTARETPAAEPAHFPQTLAAVYTKVQDLRYGENPHQAGAFYRAGREPDEPTVAFAKVLQGKELSYNNLLDLEAALAGVKEFDGVAAAVVIKHNTPCGVAVGKTPGEAFARARECDPVSAFGGIVALNRPVDYAAAEELTNLFLECIIAPSYSDDARAALAVKKNLRLLEAPRLGEPRSAWKRRPEEQRELRSIPGGLLVMDRDLGSIRREDCKVMTKRAPTEEEWRDLLFAWKVVKHVKSNAIVFAKGDRTVAIGGGQTSRVESVKTAVMKAQLDVRGSSVGSDAFFPFKDGVEEIIKAGATAIIQPGGSMRDAEVVAAADAAGIAMVATGMRHFRH</sequence>
<dbReference type="InterPro" id="IPR024051">
    <property type="entry name" value="AICAR_Tfase_dup_dom_sf"/>
</dbReference>
<comment type="catalytic activity">
    <reaction evidence="8">
        <text>(6R)-10-formyltetrahydrofolate + 5-amino-1-(5-phospho-beta-D-ribosyl)imidazole-4-carboxamide = 5-formamido-1-(5-phospho-D-ribosyl)imidazole-4-carboxamide + (6S)-5,6,7,8-tetrahydrofolate</text>
        <dbReference type="Rhea" id="RHEA:22192"/>
        <dbReference type="ChEBI" id="CHEBI:57453"/>
        <dbReference type="ChEBI" id="CHEBI:58467"/>
        <dbReference type="ChEBI" id="CHEBI:58475"/>
        <dbReference type="ChEBI" id="CHEBI:195366"/>
        <dbReference type="EC" id="2.1.2.3"/>
    </reaction>
</comment>
<dbReference type="CDD" id="cd01421">
    <property type="entry name" value="IMPCH"/>
    <property type="match status" value="1"/>
</dbReference>
<comment type="catalytic activity">
    <reaction evidence="8">
        <text>IMP + H2O = 5-formamido-1-(5-phospho-D-ribosyl)imidazole-4-carboxamide</text>
        <dbReference type="Rhea" id="RHEA:18445"/>
        <dbReference type="ChEBI" id="CHEBI:15377"/>
        <dbReference type="ChEBI" id="CHEBI:58053"/>
        <dbReference type="ChEBI" id="CHEBI:58467"/>
        <dbReference type="EC" id="3.5.4.10"/>
    </reaction>
</comment>
<feature type="domain" description="MGS-like" evidence="9">
    <location>
        <begin position="1"/>
        <end position="144"/>
    </location>
</feature>
<comment type="pathway">
    <text evidence="1 8">Purine metabolism; IMP biosynthesis via de novo pathway; IMP from 5-formamido-1-(5-phospho-D-ribosyl)imidazole-4-carboxamide: step 1/1.</text>
</comment>
<keyword evidence="11" id="KW-1185">Reference proteome</keyword>
<proteinExistence type="inferred from homology"/>
<keyword evidence="6 8" id="KW-0378">Hydrolase</keyword>
<dbReference type="PANTHER" id="PTHR11692:SF0">
    <property type="entry name" value="BIFUNCTIONAL PURINE BIOSYNTHESIS PROTEIN ATIC"/>
    <property type="match status" value="1"/>
</dbReference>
<evidence type="ECO:0000256" key="1">
    <source>
        <dbReference type="ARBA" id="ARBA00004844"/>
    </source>
</evidence>
<dbReference type="Gene3D" id="3.40.140.20">
    <property type="match status" value="2"/>
</dbReference>
<evidence type="ECO:0000256" key="6">
    <source>
        <dbReference type="ARBA" id="ARBA00022801"/>
    </source>
</evidence>
<dbReference type="HAMAP" id="MF_00139">
    <property type="entry name" value="PurH"/>
    <property type="match status" value="1"/>
</dbReference>
<evidence type="ECO:0000256" key="3">
    <source>
        <dbReference type="ARBA" id="ARBA00007667"/>
    </source>
</evidence>
<evidence type="ECO:0000256" key="8">
    <source>
        <dbReference type="HAMAP-Rule" id="MF_00139"/>
    </source>
</evidence>
<dbReference type="EC" id="2.1.2.3" evidence="8"/>
<dbReference type="NCBIfam" id="TIGR00355">
    <property type="entry name" value="purH"/>
    <property type="match status" value="1"/>
</dbReference>
<dbReference type="PIRSF" id="PIRSF000414">
    <property type="entry name" value="AICARFT_IMPCHas"/>
    <property type="match status" value="1"/>
</dbReference>
<dbReference type="Proteomes" id="UP001162891">
    <property type="component" value="Chromosome"/>
</dbReference>
<dbReference type="PROSITE" id="PS51855">
    <property type="entry name" value="MGS"/>
    <property type="match status" value="1"/>
</dbReference>
<dbReference type="RefSeq" id="WP_248358487.1">
    <property type="nucleotide sequence ID" value="NZ_AP025591.1"/>
</dbReference>
<comment type="similarity">
    <text evidence="3 8">Belongs to the PurH family.</text>
</comment>
<dbReference type="Gene3D" id="3.40.50.1380">
    <property type="entry name" value="Methylglyoxal synthase-like domain"/>
    <property type="match status" value="1"/>
</dbReference>
<name>A0ABM7WQH3_9BACT</name>
<dbReference type="Pfam" id="PF01808">
    <property type="entry name" value="AICARFT_IMPCHas"/>
    <property type="match status" value="1"/>
</dbReference>
<dbReference type="SMART" id="SM00851">
    <property type="entry name" value="MGS"/>
    <property type="match status" value="1"/>
</dbReference>